<evidence type="ECO:0000313" key="1">
    <source>
        <dbReference type="EMBL" id="KAA3468036.1"/>
    </source>
</evidence>
<reference evidence="2" key="1">
    <citation type="journal article" date="2019" name="Plant Biotechnol. J.">
        <title>Genome sequencing of the Australian wild diploid species Gossypium australe highlights disease resistance and delayed gland morphogenesis.</title>
        <authorList>
            <person name="Cai Y."/>
            <person name="Cai X."/>
            <person name="Wang Q."/>
            <person name="Wang P."/>
            <person name="Zhang Y."/>
            <person name="Cai C."/>
            <person name="Xu Y."/>
            <person name="Wang K."/>
            <person name="Zhou Z."/>
            <person name="Wang C."/>
            <person name="Geng S."/>
            <person name="Li B."/>
            <person name="Dong Q."/>
            <person name="Hou Y."/>
            <person name="Wang H."/>
            <person name="Ai P."/>
            <person name="Liu Z."/>
            <person name="Yi F."/>
            <person name="Sun M."/>
            <person name="An G."/>
            <person name="Cheng J."/>
            <person name="Zhang Y."/>
            <person name="Shi Q."/>
            <person name="Xie Y."/>
            <person name="Shi X."/>
            <person name="Chang Y."/>
            <person name="Huang F."/>
            <person name="Chen Y."/>
            <person name="Hong S."/>
            <person name="Mi L."/>
            <person name="Sun Q."/>
            <person name="Zhang L."/>
            <person name="Zhou B."/>
            <person name="Peng R."/>
            <person name="Zhang X."/>
            <person name="Liu F."/>
        </authorList>
    </citation>
    <scope>NUCLEOTIDE SEQUENCE [LARGE SCALE GENOMIC DNA]</scope>
    <source>
        <strain evidence="2">cv. PA1801</strain>
    </source>
</reference>
<gene>
    <name evidence="1" type="ORF">EPI10_003000</name>
</gene>
<comment type="caution">
    <text evidence="1">The sequence shown here is derived from an EMBL/GenBank/DDBJ whole genome shotgun (WGS) entry which is preliminary data.</text>
</comment>
<proteinExistence type="predicted"/>
<sequence length="91" mass="10130">MGEKCKETRVIDCSKGVMSNDQDRNGRDCSRLIKAHQKLGTCAELANSFLFGEDSLLLGKLKNQSNMGGLGLFVITFDCDILLLPALRFRY</sequence>
<dbReference type="AlphaFoldDB" id="A0A5B6VGC4"/>
<keyword evidence="2" id="KW-1185">Reference proteome</keyword>
<accession>A0A5B6VGC4</accession>
<dbReference type="EMBL" id="SMMG02000007">
    <property type="protein sequence ID" value="KAA3468036.1"/>
    <property type="molecule type" value="Genomic_DNA"/>
</dbReference>
<dbReference type="Proteomes" id="UP000325315">
    <property type="component" value="Unassembled WGS sequence"/>
</dbReference>
<name>A0A5B6VGC4_9ROSI</name>
<protein>
    <submittedName>
        <fullName evidence="1">Uncharacterized protein</fullName>
    </submittedName>
</protein>
<organism evidence="1 2">
    <name type="scientific">Gossypium australe</name>
    <dbReference type="NCBI Taxonomy" id="47621"/>
    <lineage>
        <taxon>Eukaryota</taxon>
        <taxon>Viridiplantae</taxon>
        <taxon>Streptophyta</taxon>
        <taxon>Embryophyta</taxon>
        <taxon>Tracheophyta</taxon>
        <taxon>Spermatophyta</taxon>
        <taxon>Magnoliopsida</taxon>
        <taxon>eudicotyledons</taxon>
        <taxon>Gunneridae</taxon>
        <taxon>Pentapetalae</taxon>
        <taxon>rosids</taxon>
        <taxon>malvids</taxon>
        <taxon>Malvales</taxon>
        <taxon>Malvaceae</taxon>
        <taxon>Malvoideae</taxon>
        <taxon>Gossypium</taxon>
    </lineage>
</organism>
<evidence type="ECO:0000313" key="2">
    <source>
        <dbReference type="Proteomes" id="UP000325315"/>
    </source>
</evidence>